<dbReference type="GO" id="GO:0005840">
    <property type="term" value="C:ribosome"/>
    <property type="evidence" value="ECO:0007669"/>
    <property type="project" value="UniProtKB-KW"/>
</dbReference>
<comment type="subcellular location">
    <subcellularLocation>
        <location evidence="1">Mitochondrion</location>
    </subcellularLocation>
</comment>
<dbReference type="Proteomes" id="UP001566132">
    <property type="component" value="Unassembled WGS sequence"/>
</dbReference>
<evidence type="ECO:0000256" key="6">
    <source>
        <dbReference type="ARBA" id="ARBA00023274"/>
    </source>
</evidence>
<dbReference type="GO" id="GO:0005739">
    <property type="term" value="C:mitochondrion"/>
    <property type="evidence" value="ECO:0007669"/>
    <property type="project" value="UniProtKB-SubCell"/>
</dbReference>
<evidence type="ECO:0000256" key="3">
    <source>
        <dbReference type="ARBA" id="ARBA00022946"/>
    </source>
</evidence>
<name>A0ABD1FEI7_HYPHA</name>
<accession>A0ABD1FEI7</accession>
<dbReference type="EMBL" id="JBDJPC010000001">
    <property type="protein sequence ID" value="KAL1517694.1"/>
    <property type="molecule type" value="Genomic_DNA"/>
</dbReference>
<evidence type="ECO:0000256" key="7">
    <source>
        <dbReference type="ARBA" id="ARBA00035181"/>
    </source>
</evidence>
<evidence type="ECO:0000256" key="4">
    <source>
        <dbReference type="ARBA" id="ARBA00022980"/>
    </source>
</evidence>
<organism evidence="9 10">
    <name type="scientific">Hypothenemus hampei</name>
    <name type="common">Coffee berry borer</name>
    <dbReference type="NCBI Taxonomy" id="57062"/>
    <lineage>
        <taxon>Eukaryota</taxon>
        <taxon>Metazoa</taxon>
        <taxon>Ecdysozoa</taxon>
        <taxon>Arthropoda</taxon>
        <taxon>Hexapoda</taxon>
        <taxon>Insecta</taxon>
        <taxon>Pterygota</taxon>
        <taxon>Neoptera</taxon>
        <taxon>Endopterygota</taxon>
        <taxon>Coleoptera</taxon>
        <taxon>Polyphaga</taxon>
        <taxon>Cucujiformia</taxon>
        <taxon>Curculionidae</taxon>
        <taxon>Scolytinae</taxon>
        <taxon>Hypothenemus</taxon>
    </lineage>
</organism>
<evidence type="ECO:0000313" key="9">
    <source>
        <dbReference type="EMBL" id="KAL1517694.1"/>
    </source>
</evidence>
<evidence type="ECO:0000256" key="2">
    <source>
        <dbReference type="ARBA" id="ARBA00007232"/>
    </source>
</evidence>
<evidence type="ECO:0000256" key="1">
    <source>
        <dbReference type="ARBA" id="ARBA00004173"/>
    </source>
</evidence>
<dbReference type="Pfam" id="PF18699">
    <property type="entry name" value="MRPL52"/>
    <property type="match status" value="1"/>
</dbReference>
<comment type="caution">
    <text evidence="9">The sequence shown here is derived from an EMBL/GenBank/DDBJ whole genome shotgun (WGS) entry which is preliminary data.</text>
</comment>
<keyword evidence="6" id="KW-0687">Ribonucleoprotein</keyword>
<reference evidence="9 10" key="1">
    <citation type="submission" date="2024-05" db="EMBL/GenBank/DDBJ databases">
        <title>Genetic variation in Jamaican populations of the coffee berry borer (Hypothenemus hampei).</title>
        <authorList>
            <person name="Errbii M."/>
            <person name="Myrie A."/>
        </authorList>
    </citation>
    <scope>NUCLEOTIDE SEQUENCE [LARGE SCALE GENOMIC DNA]</scope>
    <source>
        <strain evidence="9">JA-Hopewell-2020-01-JO</strain>
        <tissue evidence="9">Whole body</tissue>
    </source>
</reference>
<dbReference type="PANTHER" id="PTHR34090">
    <property type="entry name" value="39S RIBOSOMAL PROTEIN L52, MITOCHONDRIAL"/>
    <property type="match status" value="1"/>
</dbReference>
<proteinExistence type="inferred from homology"/>
<comment type="similarity">
    <text evidence="2">Belongs to the mitochondrion-specific ribosomal protein mL52 family.</text>
</comment>
<dbReference type="InterPro" id="IPR034596">
    <property type="entry name" value="Ribosomal_mL52"/>
</dbReference>
<keyword evidence="5" id="KW-0496">Mitochondrion</keyword>
<keyword evidence="10" id="KW-1185">Reference proteome</keyword>
<sequence>MFCKTKIHSALKTFAPQVQIRLKKTFPPSRKISIKYENLRREKGLTGDPYAAKELLETPDYVFLDGRITPLGRGQQKRMMQNENAKQKIITLTKEIDFAVERHKQLLLAEEKQKLDILDRKLKPKGSALLNRN</sequence>
<gene>
    <name evidence="9" type="ORF">ABEB36_001429</name>
</gene>
<dbReference type="PANTHER" id="PTHR34090:SF1">
    <property type="entry name" value="LARGE RIBOSOMAL SUBUNIT PROTEIN ML52"/>
    <property type="match status" value="1"/>
</dbReference>
<protein>
    <recommendedName>
        <fullName evidence="7">Large ribosomal subunit protein mL52</fullName>
    </recommendedName>
    <alternativeName>
        <fullName evidence="8">39S ribosomal protein L52, mitochondrial</fullName>
    </alternativeName>
</protein>
<dbReference type="GO" id="GO:1990904">
    <property type="term" value="C:ribonucleoprotein complex"/>
    <property type="evidence" value="ECO:0007669"/>
    <property type="project" value="UniProtKB-KW"/>
</dbReference>
<evidence type="ECO:0000313" key="10">
    <source>
        <dbReference type="Proteomes" id="UP001566132"/>
    </source>
</evidence>
<keyword evidence="3" id="KW-0809">Transit peptide</keyword>
<evidence type="ECO:0000256" key="8">
    <source>
        <dbReference type="ARBA" id="ARBA00035425"/>
    </source>
</evidence>
<dbReference type="AlphaFoldDB" id="A0ABD1FEI7"/>
<evidence type="ECO:0000256" key="5">
    <source>
        <dbReference type="ARBA" id="ARBA00023128"/>
    </source>
</evidence>
<keyword evidence="4" id="KW-0689">Ribosomal protein</keyword>